<feature type="coiled-coil region" evidence="1">
    <location>
        <begin position="99"/>
        <end position="158"/>
    </location>
</feature>
<name>A0ABR2LUY9_9ASPA</name>
<keyword evidence="3" id="KW-1185">Reference proteome</keyword>
<dbReference type="EMBL" id="JBBWWR010000014">
    <property type="protein sequence ID" value="KAK8952688.1"/>
    <property type="molecule type" value="Genomic_DNA"/>
</dbReference>
<organism evidence="2 3">
    <name type="scientific">Platanthera guangdongensis</name>
    <dbReference type="NCBI Taxonomy" id="2320717"/>
    <lineage>
        <taxon>Eukaryota</taxon>
        <taxon>Viridiplantae</taxon>
        <taxon>Streptophyta</taxon>
        <taxon>Embryophyta</taxon>
        <taxon>Tracheophyta</taxon>
        <taxon>Spermatophyta</taxon>
        <taxon>Magnoliopsida</taxon>
        <taxon>Liliopsida</taxon>
        <taxon>Asparagales</taxon>
        <taxon>Orchidaceae</taxon>
        <taxon>Orchidoideae</taxon>
        <taxon>Orchideae</taxon>
        <taxon>Orchidinae</taxon>
        <taxon>Platanthera</taxon>
    </lineage>
</organism>
<feature type="coiled-coil region" evidence="1">
    <location>
        <begin position="488"/>
        <end position="539"/>
    </location>
</feature>
<dbReference type="Proteomes" id="UP001412067">
    <property type="component" value="Unassembled WGS sequence"/>
</dbReference>
<reference evidence="2 3" key="1">
    <citation type="journal article" date="2022" name="Nat. Plants">
        <title>Genomes of leafy and leafless Platanthera orchids illuminate the evolution of mycoheterotrophy.</title>
        <authorList>
            <person name="Li M.H."/>
            <person name="Liu K.W."/>
            <person name="Li Z."/>
            <person name="Lu H.C."/>
            <person name="Ye Q.L."/>
            <person name="Zhang D."/>
            <person name="Wang J.Y."/>
            <person name="Li Y.F."/>
            <person name="Zhong Z.M."/>
            <person name="Liu X."/>
            <person name="Yu X."/>
            <person name="Liu D.K."/>
            <person name="Tu X.D."/>
            <person name="Liu B."/>
            <person name="Hao Y."/>
            <person name="Liao X.Y."/>
            <person name="Jiang Y.T."/>
            <person name="Sun W.H."/>
            <person name="Chen J."/>
            <person name="Chen Y.Q."/>
            <person name="Ai Y."/>
            <person name="Zhai J.W."/>
            <person name="Wu S.S."/>
            <person name="Zhou Z."/>
            <person name="Hsiao Y.Y."/>
            <person name="Wu W.L."/>
            <person name="Chen Y.Y."/>
            <person name="Lin Y.F."/>
            <person name="Hsu J.L."/>
            <person name="Li C.Y."/>
            <person name="Wang Z.W."/>
            <person name="Zhao X."/>
            <person name="Zhong W.Y."/>
            <person name="Ma X.K."/>
            <person name="Ma L."/>
            <person name="Huang J."/>
            <person name="Chen G.Z."/>
            <person name="Huang M.Z."/>
            <person name="Huang L."/>
            <person name="Peng D.H."/>
            <person name="Luo Y.B."/>
            <person name="Zou S.Q."/>
            <person name="Chen S.P."/>
            <person name="Lan S."/>
            <person name="Tsai W.C."/>
            <person name="Van de Peer Y."/>
            <person name="Liu Z.J."/>
        </authorList>
    </citation>
    <scope>NUCLEOTIDE SEQUENCE [LARGE SCALE GENOMIC DNA]</scope>
    <source>
        <strain evidence="2">Lor288</strain>
    </source>
</reference>
<evidence type="ECO:0000256" key="1">
    <source>
        <dbReference type="SAM" id="Coils"/>
    </source>
</evidence>
<keyword evidence="1" id="KW-0175">Coiled coil</keyword>
<gene>
    <name evidence="2" type="ORF">KSP40_PGU001960</name>
</gene>
<sequence length="821" mass="95536">MEEALKELEEMKIEMEMLKVDYKAKCQRSESLRRTLDEQLIKFQNLRVESDGQAKEIDAKSEEIAVKQQKYEDLLTMFQEKDSALKQVSSASEISRSRFKEKIKDVEELNRELVSSLEEANAKEEKQETVICAYRKEILALERLLSESQKKCSDAELRAQAPKEVRRRDEMLDEFERKHAELVDQLKWKIEQFNHLEEAFNKVQGEFRASKEEWASERSNFLNDISGLQSSLDGLSQVSKNLRSELQMCNQVLAHEESRRRLLEIQMSESKEMYENIVMEYEEVKANIGALTARRDDEIASVRNSLSEKILIIKELEYKSTHLKQENQELLEQIREAREAQIIGRNASSSLKSLRQKFRALEVAHKVCAEKLKARKVDWNRQIKRVTNERDGCLLKLNDKDEEIRVLKEELEYSHCSVIQSRMKNEEISVVNMILESKFMEICSDIKGYEWEVELSNEKAAFLTEQLDNKSIALTQALEEVFQATKKAGFLKSKVDELESVNEELSSRQTELASSKAMVAKLLRNVDRVKEQAARKELNLQENLRSTSYALDEVKFELQRQRNVMGQLKKIKCDLEIELKGPEVKRYMEDATVEEMGMEKVLMEVEEIFFQLLEERERRVLELGLQNVVLEEHFTRISFDNNAVPKLELPYSVTVEMEEKLTVSSRVADKIVEFSKLNDALDKLITAQILDKHELEYRSLLILELEKYIDSVLAKLKFEEILSSSLASSIEQLEEKSAAEIFRLENELERICSNQKSLNEEIEAEFERRVPHETIGELSRLSELLIQQIELGDVIGKVSNKGEDVRKKWDAILQIDSIMDT</sequence>
<evidence type="ECO:0000313" key="2">
    <source>
        <dbReference type="EMBL" id="KAK8952688.1"/>
    </source>
</evidence>
<accession>A0ABR2LUY9</accession>
<dbReference type="PANTHER" id="PTHR45287">
    <property type="entry name" value="OS03G0691500 PROTEIN"/>
    <property type="match status" value="1"/>
</dbReference>
<dbReference type="InterPro" id="IPR040262">
    <property type="entry name" value="At4g38062-like"/>
</dbReference>
<comment type="caution">
    <text evidence="2">The sequence shown here is derived from an EMBL/GenBank/DDBJ whole genome shotgun (WGS) entry which is preliminary data.</text>
</comment>
<dbReference type="PANTHER" id="PTHR45287:SF4">
    <property type="entry name" value="OS03G0691500 PROTEIN"/>
    <property type="match status" value="1"/>
</dbReference>
<evidence type="ECO:0000313" key="3">
    <source>
        <dbReference type="Proteomes" id="UP001412067"/>
    </source>
</evidence>
<feature type="coiled-coil region" evidence="1">
    <location>
        <begin position="313"/>
        <end position="343"/>
    </location>
</feature>
<proteinExistence type="predicted"/>
<protein>
    <submittedName>
        <fullName evidence="2">Uncharacterized protein</fullName>
    </submittedName>
</protein>